<feature type="region of interest" description="Disordered" evidence="1">
    <location>
        <begin position="93"/>
        <end position="139"/>
    </location>
</feature>
<dbReference type="Proteomes" id="UP000007350">
    <property type="component" value="Unassembled WGS sequence"/>
</dbReference>
<dbReference type="CDD" id="cd02947">
    <property type="entry name" value="TRX_family"/>
    <property type="match status" value="1"/>
</dbReference>
<feature type="compositionally biased region" description="Basic and acidic residues" evidence="1">
    <location>
        <begin position="241"/>
        <end position="251"/>
    </location>
</feature>
<dbReference type="GO" id="GO:0015035">
    <property type="term" value="F:protein-disulfide reductase activity"/>
    <property type="evidence" value="ECO:0007669"/>
    <property type="project" value="TreeGrafter"/>
</dbReference>
<feature type="compositionally biased region" description="Low complexity" evidence="1">
    <location>
        <begin position="99"/>
        <end position="128"/>
    </location>
</feature>
<evidence type="ECO:0000313" key="4">
    <source>
        <dbReference type="Proteomes" id="UP000007350"/>
    </source>
</evidence>
<proteinExistence type="predicted"/>
<name>K2NVP3_TRYCR</name>
<sequence length="251" mass="27631">MKVAVGFLQHCLVRRRTGTSVTTFFSTAPAASLSSWTCATRRHITTFKGQSREFLDEVNKEKVALVYFYAPWREPRNLVYVKLEAFLNKGRPAVRGGSEAKSSTSLASSSSTSSPSAAASPSKDAAAEGTLQPGALAADPKSRVDPEVLLKSVREFCVRARTNGRTVRIIPVNTDENPKLGALHDIRSVPTFVTYRDGRIVGRVEGFSEEQIEQLVKELLQEDSGDTPVTDQAKRNWKPNECGETKKEDKK</sequence>
<dbReference type="SUPFAM" id="SSF52833">
    <property type="entry name" value="Thioredoxin-like"/>
    <property type="match status" value="1"/>
</dbReference>
<gene>
    <name evidence="3" type="ORF">MOQ_003127</name>
</gene>
<evidence type="ECO:0000259" key="2">
    <source>
        <dbReference type="Pfam" id="PF00085"/>
    </source>
</evidence>
<organism evidence="3 4">
    <name type="scientific">Trypanosoma cruzi marinkellei</name>
    <dbReference type="NCBI Taxonomy" id="85056"/>
    <lineage>
        <taxon>Eukaryota</taxon>
        <taxon>Discoba</taxon>
        <taxon>Euglenozoa</taxon>
        <taxon>Kinetoplastea</taxon>
        <taxon>Metakinetoplastina</taxon>
        <taxon>Trypanosomatida</taxon>
        <taxon>Trypanosomatidae</taxon>
        <taxon>Trypanosoma</taxon>
        <taxon>Schizotrypanum</taxon>
    </lineage>
</organism>
<accession>K2NVP3</accession>
<keyword evidence="4" id="KW-1185">Reference proteome</keyword>
<dbReference type="GO" id="GO:0005737">
    <property type="term" value="C:cytoplasm"/>
    <property type="evidence" value="ECO:0007669"/>
    <property type="project" value="TreeGrafter"/>
</dbReference>
<dbReference type="EMBL" id="AHKC01009475">
    <property type="protein sequence ID" value="EKF33012.1"/>
    <property type="molecule type" value="Genomic_DNA"/>
</dbReference>
<dbReference type="AlphaFoldDB" id="K2NVP3"/>
<dbReference type="PANTHER" id="PTHR45663">
    <property type="entry name" value="GEO12009P1"/>
    <property type="match status" value="1"/>
</dbReference>
<dbReference type="Gene3D" id="3.40.30.10">
    <property type="entry name" value="Glutaredoxin"/>
    <property type="match status" value="1"/>
</dbReference>
<dbReference type="Pfam" id="PF00085">
    <property type="entry name" value="Thioredoxin"/>
    <property type="match status" value="1"/>
</dbReference>
<evidence type="ECO:0000313" key="3">
    <source>
        <dbReference type="EMBL" id="EKF33012.1"/>
    </source>
</evidence>
<feature type="domain" description="Thioredoxin" evidence="2">
    <location>
        <begin position="166"/>
        <end position="217"/>
    </location>
</feature>
<evidence type="ECO:0000256" key="1">
    <source>
        <dbReference type="SAM" id="MobiDB-lite"/>
    </source>
</evidence>
<reference evidence="3 4" key="1">
    <citation type="journal article" date="2012" name="BMC Genomics">
        <title>Comparative genomic analysis of human infective Trypanosoma cruzi lineages with the bat-restricted subspecies T. cruzi marinkellei.</title>
        <authorList>
            <person name="Franzen O."/>
            <person name="Talavera-Lopez C."/>
            <person name="Ochaya S."/>
            <person name="Butler C.E."/>
            <person name="Messenger L.A."/>
            <person name="Lewis M.D."/>
            <person name="Llewellyn M.S."/>
            <person name="Marinkelle C.J."/>
            <person name="Tyler K.M."/>
            <person name="Miles M.A."/>
            <person name="Andersson B."/>
        </authorList>
    </citation>
    <scope>NUCLEOTIDE SEQUENCE [LARGE SCALE GENOMIC DNA]</scope>
    <source>
        <strain evidence="3 4">B7</strain>
    </source>
</reference>
<dbReference type="InterPro" id="IPR036249">
    <property type="entry name" value="Thioredoxin-like_sf"/>
</dbReference>
<protein>
    <submittedName>
        <fullName evidence="3">Thioredoxin, putative</fullName>
    </submittedName>
</protein>
<dbReference type="PANTHER" id="PTHR45663:SF11">
    <property type="entry name" value="GEO12009P1"/>
    <property type="match status" value="1"/>
</dbReference>
<dbReference type="InterPro" id="IPR013766">
    <property type="entry name" value="Thioredoxin_domain"/>
</dbReference>
<comment type="caution">
    <text evidence="3">The sequence shown here is derived from an EMBL/GenBank/DDBJ whole genome shotgun (WGS) entry which is preliminary data.</text>
</comment>
<dbReference type="OrthoDB" id="2121326at2759"/>
<feature type="region of interest" description="Disordered" evidence="1">
    <location>
        <begin position="219"/>
        <end position="251"/>
    </location>
</feature>